<proteinExistence type="predicted"/>
<protein>
    <submittedName>
        <fullName evidence="1">Uncharacterized protein</fullName>
    </submittedName>
</protein>
<dbReference type="KEGG" id="dpx:DAPPUDRAFT_115790"/>
<keyword evidence="2" id="KW-1185">Reference proteome</keyword>
<evidence type="ECO:0000313" key="1">
    <source>
        <dbReference type="EMBL" id="EFX67045.1"/>
    </source>
</evidence>
<gene>
    <name evidence="1" type="ORF">DAPPUDRAFT_115790</name>
</gene>
<dbReference type="PhylomeDB" id="E9HMJ3"/>
<dbReference type="STRING" id="6669.E9HMJ3"/>
<dbReference type="OrthoDB" id="5953030at2759"/>
<sequence length="131" mass="14620">MKSNRPKGNHEKTNALVVYSDAGKCKQLDLPLIAGTVAITPSQSVKNLGGILESQLTMNDQIMSVYRKSYFHICRISRIWKYLCLSSPAQLVHAFLTSSLDYGNSLLVGLPSKRLLKLQRSRILLLVLCMV</sequence>
<dbReference type="HOGENOM" id="CLU_1929676_0_0_1"/>
<dbReference type="Proteomes" id="UP000000305">
    <property type="component" value="Unassembled WGS sequence"/>
</dbReference>
<dbReference type="InParanoid" id="E9HMJ3"/>
<name>E9HMJ3_DAPPU</name>
<accession>E9HMJ3</accession>
<evidence type="ECO:0000313" key="2">
    <source>
        <dbReference type="Proteomes" id="UP000000305"/>
    </source>
</evidence>
<organism evidence="1 2">
    <name type="scientific">Daphnia pulex</name>
    <name type="common">Water flea</name>
    <dbReference type="NCBI Taxonomy" id="6669"/>
    <lineage>
        <taxon>Eukaryota</taxon>
        <taxon>Metazoa</taxon>
        <taxon>Ecdysozoa</taxon>
        <taxon>Arthropoda</taxon>
        <taxon>Crustacea</taxon>
        <taxon>Branchiopoda</taxon>
        <taxon>Diplostraca</taxon>
        <taxon>Cladocera</taxon>
        <taxon>Anomopoda</taxon>
        <taxon>Daphniidae</taxon>
        <taxon>Daphnia</taxon>
    </lineage>
</organism>
<dbReference type="AlphaFoldDB" id="E9HMJ3"/>
<dbReference type="EMBL" id="GL732687">
    <property type="protein sequence ID" value="EFX67045.1"/>
    <property type="molecule type" value="Genomic_DNA"/>
</dbReference>
<reference evidence="1 2" key="1">
    <citation type="journal article" date="2011" name="Science">
        <title>The ecoresponsive genome of Daphnia pulex.</title>
        <authorList>
            <person name="Colbourne J.K."/>
            <person name="Pfrender M.E."/>
            <person name="Gilbert D."/>
            <person name="Thomas W.K."/>
            <person name="Tucker A."/>
            <person name="Oakley T.H."/>
            <person name="Tokishita S."/>
            <person name="Aerts A."/>
            <person name="Arnold G.J."/>
            <person name="Basu M.K."/>
            <person name="Bauer D.J."/>
            <person name="Caceres C.E."/>
            <person name="Carmel L."/>
            <person name="Casola C."/>
            <person name="Choi J.H."/>
            <person name="Detter J.C."/>
            <person name="Dong Q."/>
            <person name="Dusheyko S."/>
            <person name="Eads B.D."/>
            <person name="Frohlich T."/>
            <person name="Geiler-Samerotte K.A."/>
            <person name="Gerlach D."/>
            <person name="Hatcher P."/>
            <person name="Jogdeo S."/>
            <person name="Krijgsveld J."/>
            <person name="Kriventseva E.V."/>
            <person name="Kultz D."/>
            <person name="Laforsch C."/>
            <person name="Lindquist E."/>
            <person name="Lopez J."/>
            <person name="Manak J.R."/>
            <person name="Muller J."/>
            <person name="Pangilinan J."/>
            <person name="Patwardhan R.P."/>
            <person name="Pitluck S."/>
            <person name="Pritham E.J."/>
            <person name="Rechtsteiner A."/>
            <person name="Rho M."/>
            <person name="Rogozin I.B."/>
            <person name="Sakarya O."/>
            <person name="Salamov A."/>
            <person name="Schaack S."/>
            <person name="Shapiro H."/>
            <person name="Shiga Y."/>
            <person name="Skalitzky C."/>
            <person name="Smith Z."/>
            <person name="Souvorov A."/>
            <person name="Sung W."/>
            <person name="Tang Z."/>
            <person name="Tsuchiya D."/>
            <person name="Tu H."/>
            <person name="Vos H."/>
            <person name="Wang M."/>
            <person name="Wolf Y.I."/>
            <person name="Yamagata H."/>
            <person name="Yamada T."/>
            <person name="Ye Y."/>
            <person name="Shaw J.R."/>
            <person name="Andrews J."/>
            <person name="Crease T.J."/>
            <person name="Tang H."/>
            <person name="Lucas S.M."/>
            <person name="Robertson H.M."/>
            <person name="Bork P."/>
            <person name="Koonin E.V."/>
            <person name="Zdobnov E.M."/>
            <person name="Grigoriev I.V."/>
            <person name="Lynch M."/>
            <person name="Boore J.L."/>
        </authorList>
    </citation>
    <scope>NUCLEOTIDE SEQUENCE [LARGE SCALE GENOMIC DNA]</scope>
</reference>